<feature type="compositionally biased region" description="Low complexity" evidence="2">
    <location>
        <begin position="606"/>
        <end position="620"/>
    </location>
</feature>
<dbReference type="Pfam" id="PF07714">
    <property type="entry name" value="PK_Tyr_Ser-Thr"/>
    <property type="match status" value="1"/>
</dbReference>
<evidence type="ECO:0000256" key="3">
    <source>
        <dbReference type="SAM" id="Phobius"/>
    </source>
</evidence>
<dbReference type="EMBL" id="OU963903">
    <property type="protein sequence ID" value="CAH0398037.1"/>
    <property type="molecule type" value="Genomic_DNA"/>
</dbReference>
<feature type="compositionally biased region" description="Basic and acidic residues" evidence="2">
    <location>
        <begin position="2740"/>
        <end position="2757"/>
    </location>
</feature>
<sequence>MMDMLWGAFFVALVGSHHGYGLPIGSTPETYPYDGSRAAVDTWSSQGGLYALVLALALLITAIGLLLGCTWCYRHKDCKLFAASATHLHDVRRPNPPDSGFSEPVNNNISEDNNNGPISLREMQNIANNNAAAYIVSENEERNRVSRESVVEFEPLPADIRVADPLEPHADWFDGEDFPRNRLQYLREIGRGWFGRVVEGEIEDEGSTSTVAVKILNQNASLEDKARFLQEARMYRDVRHENILGFISKCLTEDPWIMIYELCPMDLQQYLIANRQKMTALSEGGVPLRLMCDVTAALAHLHSRGLLYGNVWTGAVLVRGTSENPRAVLGSYASAEPNFDIAAPETRRNPSLHMASSEVFSLGALVWQVWSWGRVPSSAPAPPPDLLCPYRAHLYQVMQLCWNPDPESRPTSAQVHALLDHLYTTHTRASDSSRDDGYGSSDFEERWQRLKPNSIPVKDEHVAIVHAPSTSMASHFTGSEEFDNPPTIQDSLSVDMDTAVSRSSSIMSDKDPLSVQIKSESLTNLHGSLEDVRNIYLTHNEMAVLECHQGNIALEDCRDTDQDHDRSDSSMDPWLKEIIAGSQDDVSYYKDVSDVIKNLDNILNSEKTSSSESSHQASPSRDNLSLDCKKDYPMQSNMVKSPGINNFQNILESGIEPASPTNETCVEDEVDRETIGTLSHSFERHSDTLSQQTLENLTPETPIKDLDIASNITPDGKHIVEEVIENESSRIIEIGKISPLPQETELPKENKVVSNNSQIPMLKELCVASTSSISETKHKITNATQDCLRSCDSNLADERTDDKQIETKSIDDVVRSNNLLEAVTTDQNKESENQEAEIEKSKDVLPDTVELESKVQQDISSVTLSCENATDLKEDFEHTQQDVIDTSNNVMKSETIISNEIKNTLQEPLKHSETEIAKQAICSRMTEAIDHFEPEAPESVQKPNNSEQAVPISPLEVNVFINVDTESIANSQSSPEIVQKMGTETITEIESKVQNDVTGNDDVTFGSENDAITAEKSSDSTVYMDLINVASSEIVKDSSLDENVKETIKSCLDSTNTESVCTLVKNESTIYMDLPSMIKETDEFLHYERVVSSSNIKFKDLCSSTPLGSDKSNDETLETSMKNNETVLLSETKVPDYGPGVAVTKLEQRYVPDNLSPFDSPTKSHHTDTYDENSSVVLGPFENYTLELFKGAKSGEIVDLPREELLAFSSNFSDINLETPSPLRDGRFLHEVPDIIPDDVQFDDIETISEIKVEQYEPQSESISNDTDCQSETEKRVSPLTPPNSPGTFLVSTAAQPSYIVDIDLDPVPGPSHLELDPTPAMTKEVDLNQIELQITTKLAMAENENNLNIEYSGDGMPDESNLLLDTESEESILAGNGSTLPRKVEIDEECVQALRNELELKLPLAQVANIEPASTAEWGGSLPPPPELVVNYPGALSPIPEETKQQLCAVENDLPWSISSESYPEPCGSSQADTVPPTCDSPHDRTYTLRPDLTNEDTMSADSLNASPHKKPAIDTTIDDKTYTKHDDEKESNCERISQVSPFILSPTTDNSDFVDNGTGVSTLSKTTVPTDAKSSKPSETQCLSKATSIDSWCSNDTLYNVEENFDDLAMDPDVPLDFEKDEHSESSHTLTHNDEDKELSHCSTYIVHDSKSEACETFSPDSITANDNNTYTKAKTEVTGATPSIITKSDVDSTKNTQTKDLAYGTLMSGLPSYSNCTTEVASGFEDPWKMQQPEMVRRSPMGDNIDVAPPKIAEEKDSINESPQILTQPCINKMDSVDISCLHDNLAESHDKSDDSNQIVEVEVVDSPNSQYKNMAPSVTSTPLVEAVPEYNSDEAIPMELPDTNDITPDFITNKLPNFQTFLQSAEVRPQDLSSPNEGANSQNTEILLEGDSKTLSRNSNHDTLANDRTPNYSDFESSAMYKPQDVHSTDRSSQSMDSGMNSEEFKNFENSVRNRPQDLSSVIDASSLLLNSERKFCELATIDSTDLEQTSQSGTRLNNNEPMQSLDVSPPNDTNLIESQYVDKPRTPSNFFIQSDVEDETEQPHSIIITENDVLIKESPNRTYDSHTGAQILNHTYDSHATQSLKRDNIESPDANSSHVKVNGIRETDDTINFENISPKIEAIEEEPSKRKEEKASDNLEGLVQAADATAHTSNNGDDTSAKDTEEIKCNGSSEKYATVQFINETFEELTESNVDDGESKDLPNDISETSQQKSEDKSEFKSGTSKEVHEVFKEKVLNELAMETQTNGVHDSEDEKLTSVTENFLQNEKMFCQLDAYLPLLSDIRFTGPASEIMSTSFTQDSPTEPTSPQREQDGKPDVAADILKEWDSDSDSNSTNSSSGEFIWKGGDGQETALVPNTHFEHQRGNGTEPSADNGGGEQASSGSGDSGSGSEGDEVEFVPSSWDCRAAPAKSSLRSLEQATPDNKKRVVFKRQKYHCVYEYPREACDVDARSPAAYMPDLSTYTDWDPTSSEEAELGYGQLFGSPNPLDMYPLRSGITFDYDDDFFISSSARPFESLGIMSTTSQFFPGMHVKGSLLERELSDDVTEDFPPPPSPLPTATLIQTRTPSLDFTTPDSGVEDITPGSTSADDEYKAKKIPEDISQCWRPVDSGSSSESVSPSSPGGEALGGLRHTRDKLKLDLPPSPHIPSPRHNRVFNFVLDKPKRHRIADEKVVESGTTPLVMTDETPVVTSALPLQKECEDLPLPEPTFSTFGKGAQKLEPEQKIILTDDVEHEQAEVKAESPKVNDPVKGEGTVLDSGDEDSGIESSSKATLERNKTPNVS</sequence>
<dbReference type="PROSITE" id="PS50011">
    <property type="entry name" value="PROTEIN_KINASE_DOM"/>
    <property type="match status" value="1"/>
</dbReference>
<feature type="chain" id="PRO_5046377276" description="Protein kinase domain-containing protein" evidence="4">
    <location>
        <begin position="22"/>
        <end position="2789"/>
    </location>
</feature>
<feature type="binding site" evidence="1">
    <location>
        <position position="214"/>
    </location>
    <ligand>
        <name>ATP</name>
        <dbReference type="ChEBI" id="CHEBI:30616"/>
    </ligand>
</feature>
<gene>
    <name evidence="6" type="ORF">CHILSU_LOCUS1144</name>
</gene>
<dbReference type="SUPFAM" id="SSF56112">
    <property type="entry name" value="Protein kinase-like (PK-like)"/>
    <property type="match status" value="1"/>
</dbReference>
<dbReference type="InterPro" id="IPR011009">
    <property type="entry name" value="Kinase-like_dom_sf"/>
</dbReference>
<feature type="compositionally biased region" description="Polar residues" evidence="2">
    <location>
        <begin position="1257"/>
        <end position="1270"/>
    </location>
</feature>
<feature type="compositionally biased region" description="Basic and acidic residues" evidence="2">
    <location>
        <begin position="2316"/>
        <end position="2333"/>
    </location>
</feature>
<evidence type="ECO:0000313" key="7">
    <source>
        <dbReference type="Proteomes" id="UP001153292"/>
    </source>
</evidence>
<feature type="region of interest" description="Disordered" evidence="2">
    <location>
        <begin position="1463"/>
        <end position="1483"/>
    </location>
</feature>
<feature type="region of interest" description="Disordered" evidence="2">
    <location>
        <begin position="2299"/>
        <end position="2403"/>
    </location>
</feature>
<feature type="transmembrane region" description="Helical" evidence="3">
    <location>
        <begin position="49"/>
        <end position="73"/>
    </location>
</feature>
<dbReference type="Gene3D" id="3.30.200.20">
    <property type="entry name" value="Phosphorylase Kinase, domain 1"/>
    <property type="match status" value="1"/>
</dbReference>
<feature type="compositionally biased region" description="Basic and acidic residues" evidence="2">
    <location>
        <begin position="2131"/>
        <end position="2142"/>
    </location>
</feature>
<dbReference type="PANTHER" id="PTHR24417:SF7">
    <property type="entry name" value="CHROMATIN MODIFICATION-RELATED PROTEIN EAF1"/>
    <property type="match status" value="1"/>
</dbReference>
<feature type="region of interest" description="Disordered" evidence="2">
    <location>
        <begin position="1895"/>
        <end position="1945"/>
    </location>
</feature>
<feature type="compositionally biased region" description="Basic and acidic residues" evidence="2">
    <location>
        <begin position="2779"/>
        <end position="2789"/>
    </location>
</feature>
<feature type="compositionally biased region" description="Polar residues" evidence="2">
    <location>
        <begin position="1935"/>
        <end position="1945"/>
    </location>
</feature>
<feature type="region of interest" description="Disordered" evidence="2">
    <location>
        <begin position="606"/>
        <end position="626"/>
    </location>
</feature>
<feature type="region of interest" description="Disordered" evidence="2">
    <location>
        <begin position="2739"/>
        <end position="2789"/>
    </location>
</feature>
<feature type="region of interest" description="Disordered" evidence="2">
    <location>
        <begin position="2123"/>
        <end position="2142"/>
    </location>
</feature>
<feature type="compositionally biased region" description="Polar residues" evidence="2">
    <location>
        <begin position="104"/>
        <end position="115"/>
    </location>
</feature>
<feature type="compositionally biased region" description="Basic and acidic residues" evidence="2">
    <location>
        <begin position="2596"/>
        <end position="2605"/>
    </location>
</feature>
<feature type="compositionally biased region" description="Polar residues" evidence="2">
    <location>
        <begin position="1463"/>
        <end position="1474"/>
    </location>
</feature>
<dbReference type="Proteomes" id="UP001153292">
    <property type="component" value="Chromosome 10"/>
</dbReference>
<proteinExistence type="predicted"/>
<keyword evidence="3" id="KW-1133">Transmembrane helix</keyword>
<feature type="region of interest" description="Disordered" evidence="2">
    <location>
        <begin position="92"/>
        <end position="115"/>
    </location>
</feature>
<feature type="domain" description="Protein kinase" evidence="5">
    <location>
        <begin position="183"/>
        <end position="419"/>
    </location>
</feature>
<feature type="region of interest" description="Disordered" evidence="2">
    <location>
        <begin position="1256"/>
        <end position="1285"/>
    </location>
</feature>
<keyword evidence="3" id="KW-0812">Transmembrane</keyword>
<name>A0ABN8AR06_CHISP</name>
<dbReference type="InterPro" id="IPR017441">
    <property type="entry name" value="Protein_kinase_ATP_BS"/>
</dbReference>
<protein>
    <recommendedName>
        <fullName evidence="5">Protein kinase domain-containing protein</fullName>
    </recommendedName>
</protein>
<feature type="signal peptide" evidence="4">
    <location>
        <begin position="1"/>
        <end position="21"/>
    </location>
</feature>
<dbReference type="InterPro" id="IPR001245">
    <property type="entry name" value="Ser-Thr/Tyr_kinase_cat_dom"/>
</dbReference>
<feature type="compositionally biased region" description="Low complexity" evidence="2">
    <location>
        <begin position="2613"/>
        <end position="2630"/>
    </location>
</feature>
<keyword evidence="3" id="KW-0472">Membrane</keyword>
<dbReference type="Gene3D" id="1.10.510.10">
    <property type="entry name" value="Transferase(Phosphotransferase) domain 1"/>
    <property type="match status" value="1"/>
</dbReference>
<feature type="region of interest" description="Disordered" evidence="2">
    <location>
        <begin position="1991"/>
        <end position="2015"/>
    </location>
</feature>
<keyword evidence="1" id="KW-0547">Nucleotide-binding</keyword>
<dbReference type="PROSITE" id="PS00107">
    <property type="entry name" value="PROTEIN_KINASE_ATP"/>
    <property type="match status" value="1"/>
</dbReference>
<feature type="compositionally biased region" description="Polar residues" evidence="2">
    <location>
        <begin position="1897"/>
        <end position="1920"/>
    </location>
</feature>
<reference evidence="6" key="1">
    <citation type="submission" date="2021-12" db="EMBL/GenBank/DDBJ databases">
        <authorList>
            <person name="King R."/>
        </authorList>
    </citation>
    <scope>NUCLEOTIDE SEQUENCE</scope>
</reference>
<dbReference type="InterPro" id="IPR000719">
    <property type="entry name" value="Prot_kinase_dom"/>
</dbReference>
<feature type="region of interest" description="Disordered" evidence="2">
    <location>
        <begin position="2195"/>
        <end position="2231"/>
    </location>
</feature>
<evidence type="ECO:0000313" key="6">
    <source>
        <dbReference type="EMBL" id="CAH0398037.1"/>
    </source>
</evidence>
<feature type="compositionally biased region" description="Basic and acidic residues" evidence="2">
    <location>
        <begin position="2218"/>
        <end position="2231"/>
    </location>
</feature>
<evidence type="ECO:0000256" key="1">
    <source>
        <dbReference type="PROSITE-ProRule" id="PRU10141"/>
    </source>
</evidence>
<evidence type="ECO:0000259" key="5">
    <source>
        <dbReference type="PROSITE" id="PS50011"/>
    </source>
</evidence>
<dbReference type="PANTHER" id="PTHR24417">
    <property type="entry name" value="SERINE/THREONINE-PROTEIN KINASE LMTK1"/>
    <property type="match status" value="1"/>
</dbReference>
<organism evidence="6 7">
    <name type="scientific">Chilo suppressalis</name>
    <name type="common">Asiatic rice borer moth</name>
    <dbReference type="NCBI Taxonomy" id="168631"/>
    <lineage>
        <taxon>Eukaryota</taxon>
        <taxon>Metazoa</taxon>
        <taxon>Ecdysozoa</taxon>
        <taxon>Arthropoda</taxon>
        <taxon>Hexapoda</taxon>
        <taxon>Insecta</taxon>
        <taxon>Pterygota</taxon>
        <taxon>Neoptera</taxon>
        <taxon>Endopterygota</taxon>
        <taxon>Lepidoptera</taxon>
        <taxon>Glossata</taxon>
        <taxon>Ditrysia</taxon>
        <taxon>Pyraloidea</taxon>
        <taxon>Crambidae</taxon>
        <taxon>Crambinae</taxon>
        <taxon>Chilo</taxon>
    </lineage>
</organism>
<accession>A0ABN8AR06</accession>
<keyword evidence="7" id="KW-1185">Reference proteome</keyword>
<evidence type="ECO:0000256" key="2">
    <source>
        <dbReference type="SAM" id="MobiDB-lite"/>
    </source>
</evidence>
<evidence type="ECO:0000256" key="4">
    <source>
        <dbReference type="SAM" id="SignalP"/>
    </source>
</evidence>
<feature type="region of interest" description="Disordered" evidence="2">
    <location>
        <begin position="2573"/>
        <end position="2635"/>
    </location>
</feature>
<feature type="compositionally biased region" description="Polar residues" evidence="2">
    <location>
        <begin position="2299"/>
        <end position="2315"/>
    </location>
</feature>
<keyword evidence="1" id="KW-0067">ATP-binding</keyword>
<keyword evidence="4" id="KW-0732">Signal</keyword>